<dbReference type="SUPFAM" id="SSF55486">
    <property type="entry name" value="Metalloproteases ('zincins'), catalytic domain"/>
    <property type="match status" value="1"/>
</dbReference>
<keyword evidence="1 2" id="KW-0479">Metal-binding</keyword>
<comment type="catalytic activity">
    <reaction evidence="1">
        <text>Release of a C-terminal amino acid with broad specificity, except for -Pro.</text>
        <dbReference type="EC" id="3.4.17.19"/>
    </reaction>
</comment>
<dbReference type="EC" id="3.4.17.19" evidence="1"/>
<gene>
    <name evidence="5" type="primary">ypwA</name>
    <name evidence="5" type="ORF">Pla163_06020</name>
</gene>
<dbReference type="GO" id="GO:0006508">
    <property type="term" value="P:proteolysis"/>
    <property type="evidence" value="ECO:0007669"/>
    <property type="project" value="UniProtKB-UniRule"/>
</dbReference>
<proteinExistence type="inferred from homology"/>
<dbReference type="AlphaFoldDB" id="A0A518CWA8"/>
<evidence type="ECO:0000313" key="5">
    <source>
        <dbReference type="EMBL" id="QDU83503.1"/>
    </source>
</evidence>
<dbReference type="PRINTS" id="PR00998">
    <property type="entry name" value="CRBOXYPTASET"/>
</dbReference>
<dbReference type="InterPro" id="IPR001333">
    <property type="entry name" value="Peptidase_M32_Taq"/>
</dbReference>
<keyword evidence="1 5" id="KW-0482">Metalloprotease</keyword>
<feature type="coiled-coil region" evidence="4">
    <location>
        <begin position="82"/>
        <end position="110"/>
    </location>
</feature>
<keyword evidence="1" id="KW-0121">Carboxypeptidase</keyword>
<dbReference type="EMBL" id="CP036290">
    <property type="protein sequence ID" value="QDU83503.1"/>
    <property type="molecule type" value="Genomic_DNA"/>
</dbReference>
<evidence type="ECO:0000256" key="3">
    <source>
        <dbReference type="PIRSR" id="PIRSR006615-2"/>
    </source>
</evidence>
<dbReference type="PANTHER" id="PTHR34217:SF1">
    <property type="entry name" value="CARBOXYPEPTIDASE 1"/>
    <property type="match status" value="1"/>
</dbReference>
<accession>A0A518CWA8</accession>
<keyword evidence="1 5" id="KW-0645">Protease</keyword>
<dbReference type="CDD" id="cd06460">
    <property type="entry name" value="M32_Taq"/>
    <property type="match status" value="1"/>
</dbReference>
<dbReference type="PANTHER" id="PTHR34217">
    <property type="entry name" value="METAL-DEPENDENT CARBOXYPEPTIDASE"/>
    <property type="match status" value="1"/>
</dbReference>
<reference evidence="5 6" key="1">
    <citation type="submission" date="2019-02" db="EMBL/GenBank/DDBJ databases">
        <title>Deep-cultivation of Planctomycetes and their phenomic and genomic characterization uncovers novel biology.</title>
        <authorList>
            <person name="Wiegand S."/>
            <person name="Jogler M."/>
            <person name="Boedeker C."/>
            <person name="Pinto D."/>
            <person name="Vollmers J."/>
            <person name="Rivas-Marin E."/>
            <person name="Kohn T."/>
            <person name="Peeters S.H."/>
            <person name="Heuer A."/>
            <person name="Rast P."/>
            <person name="Oberbeckmann S."/>
            <person name="Bunk B."/>
            <person name="Jeske O."/>
            <person name="Meyerdierks A."/>
            <person name="Storesund J.E."/>
            <person name="Kallscheuer N."/>
            <person name="Luecker S."/>
            <person name="Lage O.M."/>
            <person name="Pohl T."/>
            <person name="Merkel B.J."/>
            <person name="Hornburger P."/>
            <person name="Mueller R.-W."/>
            <person name="Bruemmer F."/>
            <person name="Labrenz M."/>
            <person name="Spormann A.M."/>
            <person name="Op den Camp H."/>
            <person name="Overmann J."/>
            <person name="Amann R."/>
            <person name="Jetten M.S.M."/>
            <person name="Mascher T."/>
            <person name="Medema M.H."/>
            <person name="Devos D.P."/>
            <person name="Kaster A.-K."/>
            <person name="Ovreas L."/>
            <person name="Rohde M."/>
            <person name="Galperin M.Y."/>
            <person name="Jogler C."/>
        </authorList>
    </citation>
    <scope>NUCLEOTIDE SEQUENCE [LARGE SCALE GENOMIC DNA]</scope>
    <source>
        <strain evidence="5 6">Pla163</strain>
    </source>
</reference>
<evidence type="ECO:0000313" key="6">
    <source>
        <dbReference type="Proteomes" id="UP000319342"/>
    </source>
</evidence>
<organism evidence="5 6">
    <name type="scientific">Rohdeia mirabilis</name>
    <dbReference type="NCBI Taxonomy" id="2528008"/>
    <lineage>
        <taxon>Bacteria</taxon>
        <taxon>Pseudomonadati</taxon>
        <taxon>Planctomycetota</taxon>
        <taxon>Planctomycetia</taxon>
        <taxon>Planctomycetia incertae sedis</taxon>
        <taxon>Rohdeia</taxon>
    </lineage>
</organism>
<keyword evidence="4" id="KW-0175">Coiled coil</keyword>
<dbReference type="Proteomes" id="UP000319342">
    <property type="component" value="Chromosome"/>
</dbReference>
<keyword evidence="1 5" id="KW-0378">Hydrolase</keyword>
<dbReference type="Pfam" id="PF02074">
    <property type="entry name" value="Peptidase_M32"/>
    <property type="match status" value="1"/>
</dbReference>
<dbReference type="PROSITE" id="PS52034">
    <property type="entry name" value="PEPTIDASE_M32"/>
    <property type="match status" value="1"/>
</dbReference>
<evidence type="ECO:0000256" key="1">
    <source>
        <dbReference type="PIRNR" id="PIRNR006615"/>
    </source>
</evidence>
<feature type="binding site" evidence="2">
    <location>
        <position position="282"/>
    </location>
    <ligand>
        <name>Zn(2+)</name>
        <dbReference type="ChEBI" id="CHEBI:29105"/>
        <note>catalytic</note>
    </ligand>
</feature>
<protein>
    <recommendedName>
        <fullName evidence="1">Metal-dependent carboxypeptidase</fullName>
        <ecNumber evidence="1">3.4.17.19</ecNumber>
    </recommendedName>
</protein>
<keyword evidence="6" id="KW-1185">Reference proteome</keyword>
<evidence type="ECO:0000256" key="2">
    <source>
        <dbReference type="PIRSR" id="PIRSR006615-1"/>
    </source>
</evidence>
<feature type="active site" description="Proton donor/acceptor" evidence="3">
    <location>
        <position position="279"/>
    </location>
</feature>
<dbReference type="RefSeq" id="WP_419186253.1">
    <property type="nucleotide sequence ID" value="NZ_CP036290.1"/>
</dbReference>
<dbReference type="GO" id="GO:0004181">
    <property type="term" value="F:metallocarboxypeptidase activity"/>
    <property type="evidence" value="ECO:0007669"/>
    <property type="project" value="UniProtKB-UniRule"/>
</dbReference>
<feature type="binding site" evidence="2">
    <location>
        <position position="308"/>
    </location>
    <ligand>
        <name>Zn(2+)</name>
        <dbReference type="ChEBI" id="CHEBI:29105"/>
        <note>catalytic</note>
    </ligand>
</feature>
<feature type="binding site" evidence="2">
    <location>
        <position position="278"/>
    </location>
    <ligand>
        <name>Zn(2+)</name>
        <dbReference type="ChEBI" id="CHEBI:29105"/>
        <note>catalytic</note>
    </ligand>
</feature>
<name>A0A518CWA8_9BACT</name>
<evidence type="ECO:0000256" key="4">
    <source>
        <dbReference type="SAM" id="Coils"/>
    </source>
</evidence>
<sequence>MSSTTSKAASKAPSTSDLLKRSLAHYERMVDISNASSILGWDQEVLMPPGGAEVRARTLAELSRLSQEFAGDKAFARDVRALAKAKDGLKNQERRTVELLERRVKDATAVPPELAAEFAVIKSHALEAWKAARTTNDFGRFAPHLEKVVAMNRKIAAAKAGKKGQPYDALLDIYEPGATMAEIDPVLGELRDLTVPLVEQVRKARTKIDMRPLVGKFDPEQQRAFVKDVVVAMGIDLERGRLDVSTHPFCGGVGPVDVRMTGRFDPQDLRGGLFGAVHEAGHGLYEQGLDPKRARHPLGGAISMSIHESQSRLWENQIARSRSFWKHWLPKLKKRFGAQVKSVDLETMWRAANRLGPSMIRVESDELTYNLHIVLRYELERDLISGDLKVKDVPARWNAAMQARLGLTPKNDSEGCLQDIHWAMGAIGYFPTYSLGNLYSAQIMEAAREALPDLDAQIAKGEMQPLREWLRKEIHRHDRVYTAAEIVKRVTGKPLSADPFRRYITGKVDALYPK</sequence>
<dbReference type="Gene3D" id="1.10.1370.30">
    <property type="match status" value="1"/>
</dbReference>
<dbReference type="GO" id="GO:0046872">
    <property type="term" value="F:metal ion binding"/>
    <property type="evidence" value="ECO:0007669"/>
    <property type="project" value="UniProtKB-KW"/>
</dbReference>
<comment type="function">
    <text evidence="1">Broad specificity carboxypetidase that releases amino acids sequentially from the C-terminus, including neutral, aromatic, polar and basic residues.</text>
</comment>
<comment type="similarity">
    <text evidence="1">Belongs to the peptidase M32 family.</text>
</comment>
<keyword evidence="2" id="KW-0862">Zinc</keyword>
<comment type="cofactor">
    <cofactor evidence="2">
        <name>Zn(2+)</name>
        <dbReference type="ChEBI" id="CHEBI:29105"/>
    </cofactor>
    <text evidence="2">Binds 1 zinc ion per subunit.</text>
</comment>
<dbReference type="PIRSF" id="PIRSF006615">
    <property type="entry name" value="Zn_crbxpep_Taq"/>
    <property type="match status" value="1"/>
</dbReference>